<dbReference type="GeneID" id="300403704"/>
<dbReference type="EMBL" id="CABPSK010000001">
    <property type="protein sequence ID" value="VVD90982.1"/>
    <property type="molecule type" value="Genomic_DNA"/>
</dbReference>
<feature type="transmembrane region" description="Helical" evidence="1">
    <location>
        <begin position="157"/>
        <end position="179"/>
    </location>
</feature>
<organism evidence="3 4">
    <name type="scientific">Pandoraea pneumonica</name>
    <dbReference type="NCBI Taxonomy" id="2508299"/>
    <lineage>
        <taxon>Bacteria</taxon>
        <taxon>Pseudomonadati</taxon>
        <taxon>Pseudomonadota</taxon>
        <taxon>Betaproteobacteria</taxon>
        <taxon>Burkholderiales</taxon>
        <taxon>Burkholderiaceae</taxon>
        <taxon>Pandoraea</taxon>
    </lineage>
</organism>
<feature type="transmembrane region" description="Helical" evidence="1">
    <location>
        <begin position="30"/>
        <end position="49"/>
    </location>
</feature>
<dbReference type="SMART" id="SM00014">
    <property type="entry name" value="acidPPc"/>
    <property type="match status" value="1"/>
</dbReference>
<evidence type="ECO:0000313" key="4">
    <source>
        <dbReference type="Proteomes" id="UP000366945"/>
    </source>
</evidence>
<name>A0A5E4TUR8_9BURK</name>
<dbReference type="InterPro" id="IPR036938">
    <property type="entry name" value="PAP2/HPO_sf"/>
</dbReference>
<proteinExistence type="predicted"/>
<feature type="transmembrane region" description="Helical" evidence="1">
    <location>
        <begin position="101"/>
        <end position="122"/>
    </location>
</feature>
<sequence length="239" mass="25594">MTELSPTPSTPPSVPSTAAASAAPRICLRAGWGSAIGCLLLALAAIPWFDRPIADFAHLHTQGTPWIQHVAELPAPLFVVGWPVFFALGAVLLWRRTLPDWLITLWLSGGALGVAVFAKAGLKHVFGRTWPDTWTHNNPSYLHDGVFEFRLFAGDGAAYASFPSGHLTVMLTFATVVALRHRALRWPCAIAVAATAFGQIASDYHWTSDALAGAALGISVGTAVVAVWERLAPRLLGKR</sequence>
<protein>
    <recommendedName>
        <fullName evidence="2">Phosphatidic acid phosphatase type 2/haloperoxidase domain-containing protein</fullName>
    </recommendedName>
</protein>
<feature type="transmembrane region" description="Helical" evidence="1">
    <location>
        <begin position="210"/>
        <end position="228"/>
    </location>
</feature>
<dbReference type="RefSeq" id="WP_174987788.1">
    <property type="nucleotide sequence ID" value="NZ_CABPSK010000001.1"/>
</dbReference>
<keyword evidence="4" id="KW-1185">Reference proteome</keyword>
<gene>
    <name evidence="3" type="ORF">PPN31114_01657</name>
</gene>
<dbReference type="Pfam" id="PF01569">
    <property type="entry name" value="PAP2"/>
    <property type="match status" value="1"/>
</dbReference>
<dbReference type="AlphaFoldDB" id="A0A5E4TUR8"/>
<dbReference type="InterPro" id="IPR000326">
    <property type="entry name" value="PAP2/HPO"/>
</dbReference>
<evidence type="ECO:0000259" key="2">
    <source>
        <dbReference type="SMART" id="SM00014"/>
    </source>
</evidence>
<feature type="transmembrane region" description="Helical" evidence="1">
    <location>
        <begin position="186"/>
        <end position="204"/>
    </location>
</feature>
<keyword evidence="1" id="KW-0812">Transmembrane</keyword>
<dbReference type="Proteomes" id="UP000366945">
    <property type="component" value="Unassembled WGS sequence"/>
</dbReference>
<accession>A0A5E4TUR8</accession>
<feature type="transmembrane region" description="Helical" evidence="1">
    <location>
        <begin position="75"/>
        <end position="94"/>
    </location>
</feature>
<keyword evidence="1" id="KW-0472">Membrane</keyword>
<dbReference type="Gene3D" id="1.20.144.10">
    <property type="entry name" value="Phosphatidic acid phosphatase type 2/haloperoxidase"/>
    <property type="match status" value="1"/>
</dbReference>
<evidence type="ECO:0000256" key="1">
    <source>
        <dbReference type="SAM" id="Phobius"/>
    </source>
</evidence>
<evidence type="ECO:0000313" key="3">
    <source>
        <dbReference type="EMBL" id="VVD90982.1"/>
    </source>
</evidence>
<reference evidence="3 4" key="1">
    <citation type="submission" date="2019-08" db="EMBL/GenBank/DDBJ databases">
        <authorList>
            <person name="Peeters C."/>
        </authorList>
    </citation>
    <scope>NUCLEOTIDE SEQUENCE [LARGE SCALE GENOMIC DNA]</scope>
    <source>
        <strain evidence="3 4">LMG 31114</strain>
    </source>
</reference>
<dbReference type="SUPFAM" id="SSF48317">
    <property type="entry name" value="Acid phosphatase/Vanadium-dependent haloperoxidase"/>
    <property type="match status" value="1"/>
</dbReference>
<feature type="domain" description="Phosphatidic acid phosphatase type 2/haloperoxidase" evidence="2">
    <location>
        <begin position="101"/>
        <end position="225"/>
    </location>
</feature>
<keyword evidence="1" id="KW-1133">Transmembrane helix</keyword>